<dbReference type="InterPro" id="IPR036388">
    <property type="entry name" value="WH-like_DNA-bd_sf"/>
</dbReference>
<organism evidence="2 3">
    <name type="scientific">Thetidibacter halocola</name>
    <dbReference type="NCBI Taxonomy" id="2827239"/>
    <lineage>
        <taxon>Bacteria</taxon>
        <taxon>Pseudomonadati</taxon>
        <taxon>Pseudomonadota</taxon>
        <taxon>Alphaproteobacteria</taxon>
        <taxon>Rhodobacterales</taxon>
        <taxon>Roseobacteraceae</taxon>
        <taxon>Thetidibacter</taxon>
    </lineage>
</organism>
<reference evidence="2" key="1">
    <citation type="submission" date="2021-04" db="EMBL/GenBank/DDBJ databases">
        <authorList>
            <person name="Yoon J."/>
        </authorList>
    </citation>
    <scope>NUCLEOTIDE SEQUENCE</scope>
    <source>
        <strain evidence="2">KMU-90</strain>
    </source>
</reference>
<name>A0A8J7WCD3_9RHOB</name>
<dbReference type="EMBL" id="JAGTUU010000001">
    <property type="protein sequence ID" value="MBS0123096.1"/>
    <property type="molecule type" value="Genomic_DNA"/>
</dbReference>
<sequence length="223" mass="24267">MPHLRRALRIARSQASLALRNDDFETALDRLNPPILLLDSRRRIRFQNAAATALFRTDDRFRVDHAGRLKLSGSHDDARLRRTLAVALNETAPESKADSMSCVLGETGRFVVHAVPIRRGGRLHGSRVLVAICGAMPEACPSVQGAALALGLTRTECALAEALARGEPLADFAERHGMKIGTARWHLKNIESKAGAHRAEQLVALLHDLASPLCPPQMGGDTR</sequence>
<evidence type="ECO:0000313" key="2">
    <source>
        <dbReference type="EMBL" id="MBS0123096.1"/>
    </source>
</evidence>
<keyword evidence="3" id="KW-1185">Reference proteome</keyword>
<dbReference type="SMART" id="SM00421">
    <property type="entry name" value="HTH_LUXR"/>
    <property type="match status" value="1"/>
</dbReference>
<dbReference type="GO" id="GO:0003677">
    <property type="term" value="F:DNA binding"/>
    <property type="evidence" value="ECO:0007669"/>
    <property type="project" value="InterPro"/>
</dbReference>
<evidence type="ECO:0000259" key="1">
    <source>
        <dbReference type="SMART" id="SM00421"/>
    </source>
</evidence>
<dbReference type="SUPFAM" id="SSF46894">
    <property type="entry name" value="C-terminal effector domain of the bipartite response regulators"/>
    <property type="match status" value="1"/>
</dbReference>
<evidence type="ECO:0000313" key="3">
    <source>
        <dbReference type="Proteomes" id="UP000681356"/>
    </source>
</evidence>
<proteinExistence type="predicted"/>
<dbReference type="InterPro" id="IPR016032">
    <property type="entry name" value="Sig_transdc_resp-reg_C-effctor"/>
</dbReference>
<accession>A0A8J7WCD3</accession>
<feature type="domain" description="HTH luxR-type" evidence="1">
    <location>
        <begin position="149"/>
        <end position="206"/>
    </location>
</feature>
<dbReference type="InterPro" id="IPR000792">
    <property type="entry name" value="Tscrpt_reg_LuxR_C"/>
</dbReference>
<dbReference type="Gene3D" id="1.10.10.10">
    <property type="entry name" value="Winged helix-like DNA-binding domain superfamily/Winged helix DNA-binding domain"/>
    <property type="match status" value="1"/>
</dbReference>
<comment type="caution">
    <text evidence="2">The sequence shown here is derived from an EMBL/GenBank/DDBJ whole genome shotgun (WGS) entry which is preliminary data.</text>
</comment>
<dbReference type="GO" id="GO:0006355">
    <property type="term" value="P:regulation of DNA-templated transcription"/>
    <property type="evidence" value="ECO:0007669"/>
    <property type="project" value="InterPro"/>
</dbReference>
<gene>
    <name evidence="2" type="ORF">KB874_03025</name>
</gene>
<dbReference type="Proteomes" id="UP000681356">
    <property type="component" value="Unassembled WGS sequence"/>
</dbReference>
<protein>
    <submittedName>
        <fullName evidence="2">Helix-turn-helix transcriptional regulator</fullName>
    </submittedName>
</protein>
<dbReference type="AlphaFoldDB" id="A0A8J7WCD3"/>